<dbReference type="PANTHER" id="PTHR23028:SF53">
    <property type="entry name" value="ACYL_TRANSF_3 DOMAIN-CONTAINING PROTEIN"/>
    <property type="match status" value="1"/>
</dbReference>
<feature type="domain" description="Acyltransferase 3" evidence="2">
    <location>
        <begin position="19"/>
        <end position="343"/>
    </location>
</feature>
<feature type="transmembrane region" description="Helical" evidence="1">
    <location>
        <begin position="52"/>
        <end position="75"/>
    </location>
</feature>
<accession>A0ABW1ZD51</accession>
<feature type="transmembrane region" description="Helical" evidence="1">
    <location>
        <begin position="223"/>
        <end position="240"/>
    </location>
</feature>
<evidence type="ECO:0000313" key="3">
    <source>
        <dbReference type="EMBL" id="MFC6646340.1"/>
    </source>
</evidence>
<dbReference type="Pfam" id="PF01757">
    <property type="entry name" value="Acyl_transf_3"/>
    <property type="match status" value="1"/>
</dbReference>
<name>A0ABW1ZD51_9BACT</name>
<evidence type="ECO:0000256" key="1">
    <source>
        <dbReference type="SAM" id="Phobius"/>
    </source>
</evidence>
<dbReference type="GO" id="GO:0016746">
    <property type="term" value="F:acyltransferase activity"/>
    <property type="evidence" value="ECO:0007669"/>
    <property type="project" value="UniProtKB-KW"/>
</dbReference>
<reference evidence="4" key="1">
    <citation type="journal article" date="2019" name="Int. J. Syst. Evol. Microbiol.">
        <title>The Global Catalogue of Microorganisms (GCM) 10K type strain sequencing project: providing services to taxonomists for standard genome sequencing and annotation.</title>
        <authorList>
            <consortium name="The Broad Institute Genomics Platform"/>
            <consortium name="The Broad Institute Genome Sequencing Center for Infectious Disease"/>
            <person name="Wu L."/>
            <person name="Ma J."/>
        </authorList>
    </citation>
    <scope>NUCLEOTIDE SEQUENCE [LARGE SCALE GENOMIC DNA]</scope>
    <source>
        <strain evidence="4">CGMCC 1.16026</strain>
    </source>
</reference>
<feature type="transmembrane region" description="Helical" evidence="1">
    <location>
        <begin position="21"/>
        <end position="40"/>
    </location>
</feature>
<dbReference type="InterPro" id="IPR050879">
    <property type="entry name" value="Acyltransferase_3"/>
</dbReference>
<proteinExistence type="predicted"/>
<dbReference type="Proteomes" id="UP001596391">
    <property type="component" value="Unassembled WGS sequence"/>
</dbReference>
<gene>
    <name evidence="3" type="ORF">ACFQBQ_12240</name>
</gene>
<comment type="caution">
    <text evidence="3">The sequence shown here is derived from an EMBL/GenBank/DDBJ whole genome shotgun (WGS) entry which is preliminary data.</text>
</comment>
<organism evidence="3 4">
    <name type="scientific">Granulicella cerasi</name>
    <dbReference type="NCBI Taxonomy" id="741063"/>
    <lineage>
        <taxon>Bacteria</taxon>
        <taxon>Pseudomonadati</taxon>
        <taxon>Acidobacteriota</taxon>
        <taxon>Terriglobia</taxon>
        <taxon>Terriglobales</taxon>
        <taxon>Acidobacteriaceae</taxon>
        <taxon>Granulicella</taxon>
    </lineage>
</organism>
<protein>
    <submittedName>
        <fullName evidence="3">Acyltransferase family protein</fullName>
        <ecNumber evidence="3">2.3.-.-</ecNumber>
    </submittedName>
</protein>
<feature type="transmembrane region" description="Helical" evidence="1">
    <location>
        <begin position="96"/>
        <end position="114"/>
    </location>
</feature>
<dbReference type="InterPro" id="IPR002656">
    <property type="entry name" value="Acyl_transf_3_dom"/>
</dbReference>
<keyword evidence="3" id="KW-0808">Transferase</keyword>
<keyword evidence="1" id="KW-0472">Membrane</keyword>
<dbReference type="PANTHER" id="PTHR23028">
    <property type="entry name" value="ACETYLTRANSFERASE"/>
    <property type="match status" value="1"/>
</dbReference>
<dbReference type="EMBL" id="JBHSWI010000001">
    <property type="protein sequence ID" value="MFC6646340.1"/>
    <property type="molecule type" value="Genomic_DNA"/>
</dbReference>
<feature type="transmembrane region" description="Helical" evidence="1">
    <location>
        <begin position="163"/>
        <end position="182"/>
    </location>
</feature>
<evidence type="ECO:0000259" key="2">
    <source>
        <dbReference type="Pfam" id="PF01757"/>
    </source>
</evidence>
<keyword evidence="4" id="KW-1185">Reference proteome</keyword>
<keyword evidence="1" id="KW-1133">Transmembrane helix</keyword>
<feature type="transmembrane region" description="Helical" evidence="1">
    <location>
        <begin position="189"/>
        <end position="208"/>
    </location>
</feature>
<dbReference type="RefSeq" id="WP_263370019.1">
    <property type="nucleotide sequence ID" value="NZ_JAGSYD010000001.1"/>
</dbReference>
<feature type="transmembrane region" description="Helical" evidence="1">
    <location>
        <begin position="326"/>
        <end position="347"/>
    </location>
</feature>
<keyword evidence="1" id="KW-0812">Transmembrane</keyword>
<keyword evidence="3" id="KW-0012">Acyltransferase</keyword>
<evidence type="ECO:0000313" key="4">
    <source>
        <dbReference type="Proteomes" id="UP001596391"/>
    </source>
</evidence>
<sequence length="370" mass="41420">MTSSAKPSLNSPWDSRHNNFDALRILLALLVLASHCMPLATGTEEREWVARWTHHQLTGGAISVDLFFVMSGFMITASMERSKSAWQFAQRRIARIYPGFLVCALLGFFVFAQIGHAELLPRLSARIGDFLLETLRLREFTYSHAFAHNIYDGRAINGSVWSIQYECWCYVGVMLLGVVGLLKQRVWPLLFFVGSLALSVMFLVRGWVFGGKFLGVLLGSPQLWARLLPYYLAGVVFYLYRRQIPHSAALALLAVIACVVAARVPFGVAALFPMAGSYLVFYLAYAKWLPLTQAGRFGDFSYGLYLYAFPIQQTIVMLHGGAMSPAILFVEATPLVLLLSVASWYGVERRFLRPGRRHETIAQGMKEAVS</sequence>
<feature type="transmembrane region" description="Helical" evidence="1">
    <location>
        <begin position="247"/>
        <end position="264"/>
    </location>
</feature>
<dbReference type="EC" id="2.3.-.-" evidence="3"/>